<dbReference type="PATRIC" id="fig|76859.3.peg.284"/>
<dbReference type="GO" id="GO:0009055">
    <property type="term" value="F:electron transfer activity"/>
    <property type="evidence" value="ECO:0007669"/>
    <property type="project" value="InterPro"/>
</dbReference>
<keyword evidence="5 6" id="KW-0249">Electron transport</keyword>
<evidence type="ECO:0000313" key="11">
    <source>
        <dbReference type="Proteomes" id="UP000063147"/>
    </source>
</evidence>
<dbReference type="AlphaFoldDB" id="A0A0M4RW54"/>
<comment type="subunit">
    <text evidence="6">The complex is composed of six subunits: RnfA, RnfB, RnfC, RnfD, RnfE and RnfG.</text>
</comment>
<proteinExistence type="inferred from homology"/>
<keyword evidence="6" id="KW-1278">Translocase</keyword>
<dbReference type="PANTHER" id="PTHR36118:SF1">
    <property type="entry name" value="ION-TRANSLOCATING OXIDOREDUCTASE COMPLEX SUBUNIT G"/>
    <property type="match status" value="1"/>
</dbReference>
<feature type="domain" description="FMN-binding" evidence="8">
    <location>
        <begin position="90"/>
        <end position="171"/>
    </location>
</feature>
<keyword evidence="6 7" id="KW-0472">Membrane</keyword>
<reference evidence="9 11" key="1">
    <citation type="submission" date="2015-09" db="EMBL/GenBank/DDBJ databases">
        <authorList>
            <person name="Jackson K.R."/>
            <person name="Lunt B.L."/>
            <person name="Fisher J.N.B."/>
            <person name="Gardner A.V."/>
            <person name="Bailey M.E."/>
            <person name="Deus L.M."/>
            <person name="Earl A.S."/>
            <person name="Gibby P.D."/>
            <person name="Hartmann K.A."/>
            <person name="Liu J.E."/>
            <person name="Manci A.M."/>
            <person name="Nielsen D.A."/>
            <person name="Solomon M.B."/>
            <person name="Breakwell D.P."/>
            <person name="Burnett S.H."/>
            <person name="Grose J.H."/>
        </authorList>
    </citation>
    <scope>NUCLEOTIDE SEQUENCE [LARGE SCALE GENOMIC DNA]</scope>
    <source>
        <strain evidence="9 11">KCOM 1279</strain>
    </source>
</reference>
<evidence type="ECO:0000256" key="3">
    <source>
        <dbReference type="ARBA" id="ARBA00022630"/>
    </source>
</evidence>
<keyword evidence="1 6" id="KW-0813">Transport</keyword>
<dbReference type="Proteomes" id="UP000230719">
    <property type="component" value="Unassembled WGS sequence"/>
</dbReference>
<comment type="similarity">
    <text evidence="6">Belongs to the RnfG family.</text>
</comment>
<dbReference type="PIRSF" id="PIRSF006091">
    <property type="entry name" value="E_trnsport_RnfG"/>
    <property type="match status" value="1"/>
</dbReference>
<organism evidence="9">
    <name type="scientific">Fusobacterium animalis</name>
    <dbReference type="NCBI Taxonomy" id="76859"/>
    <lineage>
        <taxon>Bacteria</taxon>
        <taxon>Fusobacteriati</taxon>
        <taxon>Fusobacteriota</taxon>
        <taxon>Fusobacteriia</taxon>
        <taxon>Fusobacteriales</taxon>
        <taxon>Fusobacteriaceae</taxon>
        <taxon>Fusobacterium</taxon>
    </lineage>
</organism>
<dbReference type="NCBIfam" id="TIGR01947">
    <property type="entry name" value="rnfG"/>
    <property type="match status" value="1"/>
</dbReference>
<feature type="transmembrane region" description="Helical" evidence="7">
    <location>
        <begin position="6"/>
        <end position="30"/>
    </location>
</feature>
<dbReference type="Pfam" id="PF04205">
    <property type="entry name" value="FMN_bind"/>
    <property type="match status" value="1"/>
</dbReference>
<feature type="modified residue" description="FMN phosphoryl threonine" evidence="6">
    <location>
        <position position="154"/>
    </location>
</feature>
<dbReference type="EC" id="7.-.-.-" evidence="6"/>
<evidence type="ECO:0000256" key="4">
    <source>
        <dbReference type="ARBA" id="ARBA00022643"/>
    </source>
</evidence>
<reference evidence="10 12" key="2">
    <citation type="submission" date="2017-08" db="EMBL/GenBank/DDBJ databases">
        <title>Analysis of Fusobacterium persistence and antibiotic response in human colorectal.</title>
        <authorList>
            <person name="Bullman S."/>
        </authorList>
    </citation>
    <scope>NUCLEOTIDE SEQUENCE [LARGE SCALE GENOMIC DNA]</scope>
    <source>
        <strain evidence="10 12">P2_CP</strain>
    </source>
</reference>
<dbReference type="PANTHER" id="PTHR36118">
    <property type="entry name" value="ION-TRANSLOCATING OXIDOREDUCTASE COMPLEX SUBUNIT G"/>
    <property type="match status" value="1"/>
</dbReference>
<protein>
    <recommendedName>
        <fullName evidence="6">Ion-translocating oxidoreductase complex subunit G</fullName>
        <ecNumber evidence="6">7.-.-.-</ecNumber>
    </recommendedName>
    <alternativeName>
        <fullName evidence="6">Rnf electron transport complex subunit G</fullName>
    </alternativeName>
</protein>
<dbReference type="GO" id="GO:0022900">
    <property type="term" value="P:electron transport chain"/>
    <property type="evidence" value="ECO:0007669"/>
    <property type="project" value="UniProtKB-UniRule"/>
</dbReference>
<evidence type="ECO:0000259" key="8">
    <source>
        <dbReference type="SMART" id="SM00900"/>
    </source>
</evidence>
<evidence type="ECO:0000256" key="1">
    <source>
        <dbReference type="ARBA" id="ARBA00022448"/>
    </source>
</evidence>
<dbReference type="InterPro" id="IPR010209">
    <property type="entry name" value="Ion_transpt_RnfG/RsxG"/>
</dbReference>
<sequence>MENRYIHFGIVLGLIAAISAGILGGVNGFTSKVIAENTKKIVNEARKEVLPEAVSFKEDEAKVADEIQYIPGFNDAGEVVGYVASVTEPGYGGDINFVVGIDKDAKVTGLNVVTSSETPGLGAKINGKEWQEHWIGKDATYEFNKSVDAFAGATISPKAVYTGVIKALNTYQNEVSK</sequence>
<keyword evidence="2 6" id="KW-0597">Phosphoprotein</keyword>
<comment type="subcellular location">
    <subcellularLocation>
        <location evidence="6">Cell membrane</location>
        <topology evidence="6">Single-pass membrane protein</topology>
    </subcellularLocation>
</comment>
<evidence type="ECO:0000256" key="7">
    <source>
        <dbReference type="SAM" id="Phobius"/>
    </source>
</evidence>
<name>A0A0M4RW54_9FUSO</name>
<comment type="function">
    <text evidence="6">Part of a membrane-bound complex that couples electron transfer with translocation of ions across the membrane.</text>
</comment>
<dbReference type="GO" id="GO:0005886">
    <property type="term" value="C:plasma membrane"/>
    <property type="evidence" value="ECO:0007669"/>
    <property type="project" value="UniProtKB-SubCell"/>
</dbReference>
<keyword evidence="3 6" id="KW-0285">Flavoprotein</keyword>
<keyword evidence="6 7" id="KW-0812">Transmembrane</keyword>
<dbReference type="InterPro" id="IPR007329">
    <property type="entry name" value="FMN-bd"/>
</dbReference>
<comment type="cofactor">
    <cofactor evidence="6">
        <name>FMN</name>
        <dbReference type="ChEBI" id="CHEBI:58210"/>
    </cofactor>
</comment>
<evidence type="ECO:0000256" key="2">
    <source>
        <dbReference type="ARBA" id="ARBA00022553"/>
    </source>
</evidence>
<dbReference type="EMBL" id="NPND01000021">
    <property type="protein sequence ID" value="PIM90063.1"/>
    <property type="molecule type" value="Genomic_DNA"/>
</dbReference>
<accession>A0A0M4RW54</accession>
<evidence type="ECO:0000256" key="6">
    <source>
        <dbReference type="HAMAP-Rule" id="MF_00479"/>
    </source>
</evidence>
<dbReference type="SMART" id="SM00900">
    <property type="entry name" value="FMN_bind"/>
    <property type="match status" value="1"/>
</dbReference>
<dbReference type="EMBL" id="CP012713">
    <property type="protein sequence ID" value="ALF16934.1"/>
    <property type="molecule type" value="Genomic_DNA"/>
</dbReference>
<evidence type="ECO:0000256" key="5">
    <source>
        <dbReference type="ARBA" id="ARBA00022982"/>
    </source>
</evidence>
<dbReference type="HAMAP" id="MF_00479">
    <property type="entry name" value="RsxG_RnfG"/>
    <property type="match status" value="1"/>
</dbReference>
<dbReference type="OrthoDB" id="9787579at2"/>
<evidence type="ECO:0000313" key="12">
    <source>
        <dbReference type="Proteomes" id="UP000230719"/>
    </source>
</evidence>
<keyword evidence="4 6" id="KW-0288">FMN</keyword>
<keyword evidence="6 7" id="KW-1133">Transmembrane helix</keyword>
<keyword evidence="6" id="KW-1003">Cell membrane</keyword>
<dbReference type="GO" id="GO:0010181">
    <property type="term" value="F:FMN binding"/>
    <property type="evidence" value="ECO:0007669"/>
    <property type="project" value="InterPro"/>
</dbReference>
<evidence type="ECO:0000313" key="10">
    <source>
        <dbReference type="EMBL" id="PIM90063.1"/>
    </source>
</evidence>
<dbReference type="Proteomes" id="UP000063147">
    <property type="component" value="Chromosome"/>
</dbReference>
<dbReference type="RefSeq" id="WP_005910555.1">
    <property type="nucleotide sequence ID" value="NZ_CP012713.1"/>
</dbReference>
<gene>
    <name evidence="6" type="primary">rnfG</name>
    <name evidence="10" type="ORF">CI114_07445</name>
    <name evidence="9" type="ORF">RN98_01460</name>
</gene>
<evidence type="ECO:0000313" key="9">
    <source>
        <dbReference type="EMBL" id="ALF16934.1"/>
    </source>
</evidence>